<keyword evidence="2" id="KW-1185">Reference proteome</keyword>
<dbReference type="EMBL" id="CAJQZP010000410">
    <property type="protein sequence ID" value="CAG4960210.1"/>
    <property type="molecule type" value="Genomic_DNA"/>
</dbReference>
<dbReference type="AlphaFoldDB" id="A0A8S3WHI0"/>
<sequence length="68" mass="7859">MSDDLRTNHQHDVAMMKILLCKSRTYCGRSDETAWELIDIDDSGVRKIDDSLPTMFCDNSQSMEEPYV</sequence>
<evidence type="ECO:0000313" key="2">
    <source>
        <dbReference type="Proteomes" id="UP000691718"/>
    </source>
</evidence>
<comment type="caution">
    <text evidence="1">The sequence shown here is derived from an EMBL/GenBank/DDBJ whole genome shotgun (WGS) entry which is preliminary data.</text>
</comment>
<reference evidence="1" key="1">
    <citation type="submission" date="2021-04" db="EMBL/GenBank/DDBJ databases">
        <authorList>
            <person name="Tunstrom K."/>
        </authorList>
    </citation>
    <scope>NUCLEOTIDE SEQUENCE</scope>
</reference>
<evidence type="ECO:0000313" key="1">
    <source>
        <dbReference type="EMBL" id="CAG4960210.1"/>
    </source>
</evidence>
<gene>
    <name evidence="1" type="ORF">PAPOLLO_LOCUS6318</name>
</gene>
<proteinExistence type="predicted"/>
<organism evidence="1 2">
    <name type="scientific">Parnassius apollo</name>
    <name type="common">Apollo butterfly</name>
    <name type="synonym">Papilio apollo</name>
    <dbReference type="NCBI Taxonomy" id="110799"/>
    <lineage>
        <taxon>Eukaryota</taxon>
        <taxon>Metazoa</taxon>
        <taxon>Ecdysozoa</taxon>
        <taxon>Arthropoda</taxon>
        <taxon>Hexapoda</taxon>
        <taxon>Insecta</taxon>
        <taxon>Pterygota</taxon>
        <taxon>Neoptera</taxon>
        <taxon>Endopterygota</taxon>
        <taxon>Lepidoptera</taxon>
        <taxon>Glossata</taxon>
        <taxon>Ditrysia</taxon>
        <taxon>Papilionoidea</taxon>
        <taxon>Papilionidae</taxon>
        <taxon>Parnassiinae</taxon>
        <taxon>Parnassini</taxon>
        <taxon>Parnassius</taxon>
        <taxon>Parnassius</taxon>
    </lineage>
</organism>
<dbReference type="Proteomes" id="UP000691718">
    <property type="component" value="Unassembled WGS sequence"/>
</dbReference>
<accession>A0A8S3WHI0</accession>
<protein>
    <submittedName>
        <fullName evidence="1">(apollo) hypothetical protein</fullName>
    </submittedName>
</protein>
<name>A0A8S3WHI0_PARAO</name>